<proteinExistence type="predicted"/>
<name>A0A9N8WTW4_9GLOM</name>
<sequence>MESAVLSFLDSLIGSEGVKGALIADEHGLCLGGFISAIATYAKSLHDDPNVQVPTIKIETDKSGRHSNFFPFSFPLKYSQRYMYNGTIDLKDQVPFYMLDILCAADELIIDDLIEYIQTYLIQNRPTWIIENLVEILNIVSPRPALSKLTNHCLEEVTLLNPSTFFKSESFLNLSEVALVELLKRDDICMNEYKLWNCVLKWGIANTLSLSYDLDDEMIRENSCNDTYLFKWTSENYQNLEKTLKNCIPLIRFFDISSNEFNKLSPYSKLLPKKLLDDLTRYHMTRDVHSTQSYDIPPPRSCGAQIESKIINQKQAVILVNWIDGHGTSYPRTSIPGQKECFVFSIDSTAKTTLDENHVLSKVIPEYRKSAIFDHPWNGPCFGTGPDLWVNTDPNNPIGHATRKSYQHAIMKSRDFHWEDWEVFSIKRNVPE</sequence>
<evidence type="ECO:0000313" key="2">
    <source>
        <dbReference type="EMBL" id="CAG8493579.1"/>
    </source>
</evidence>
<reference evidence="2" key="1">
    <citation type="submission" date="2021-06" db="EMBL/GenBank/DDBJ databases">
        <authorList>
            <person name="Kallberg Y."/>
            <person name="Tangrot J."/>
            <person name="Rosling A."/>
        </authorList>
    </citation>
    <scope>NUCLEOTIDE SEQUENCE</scope>
    <source>
        <strain evidence="2">UK204</strain>
    </source>
</reference>
<dbReference type="AlphaFoldDB" id="A0A9N8WTW4"/>
<dbReference type="InterPro" id="IPR024135">
    <property type="entry name" value="LAMTOR5"/>
</dbReference>
<dbReference type="Pfam" id="PF07707">
    <property type="entry name" value="BACK"/>
    <property type="match status" value="1"/>
</dbReference>
<dbReference type="PANTHER" id="PTHR46306">
    <property type="entry name" value="BTB/POZ DOMAIN-CONTAINING PROTEIN 9"/>
    <property type="match status" value="1"/>
</dbReference>
<evidence type="ECO:0000313" key="3">
    <source>
        <dbReference type="Proteomes" id="UP000789570"/>
    </source>
</evidence>
<comment type="caution">
    <text evidence="2">The sequence shown here is derived from an EMBL/GenBank/DDBJ whole genome shotgun (WGS) entry which is preliminary data.</text>
</comment>
<dbReference type="PANTHER" id="PTHR46306:SF1">
    <property type="entry name" value="BTB_POZ DOMAIN-CONTAINING PROTEIN 9"/>
    <property type="match status" value="1"/>
</dbReference>
<evidence type="ECO:0000259" key="1">
    <source>
        <dbReference type="Pfam" id="PF07707"/>
    </source>
</evidence>
<protein>
    <submittedName>
        <fullName evidence="2">9788_t:CDS:1</fullName>
    </submittedName>
</protein>
<feature type="domain" description="BACK" evidence="1">
    <location>
        <begin position="149"/>
        <end position="204"/>
    </location>
</feature>
<dbReference type="Proteomes" id="UP000789570">
    <property type="component" value="Unassembled WGS sequence"/>
</dbReference>
<dbReference type="Gene3D" id="1.25.40.420">
    <property type="match status" value="1"/>
</dbReference>
<dbReference type="EMBL" id="CAJVPQ010000577">
    <property type="protein sequence ID" value="CAG8493579.1"/>
    <property type="molecule type" value="Genomic_DNA"/>
</dbReference>
<dbReference type="GO" id="GO:0043066">
    <property type="term" value="P:negative regulation of apoptotic process"/>
    <property type="evidence" value="ECO:0007669"/>
    <property type="project" value="InterPro"/>
</dbReference>
<keyword evidence="3" id="KW-1185">Reference proteome</keyword>
<dbReference type="GO" id="GO:0071986">
    <property type="term" value="C:Ragulator complex"/>
    <property type="evidence" value="ECO:0007669"/>
    <property type="project" value="InterPro"/>
</dbReference>
<dbReference type="Gene3D" id="3.30.710.10">
    <property type="entry name" value="Potassium Channel Kv1.1, Chain A"/>
    <property type="match status" value="1"/>
</dbReference>
<dbReference type="InterPro" id="IPR011333">
    <property type="entry name" value="SKP1/BTB/POZ_sf"/>
</dbReference>
<dbReference type="Pfam" id="PF16672">
    <property type="entry name" value="LAMTOR5"/>
    <property type="match status" value="1"/>
</dbReference>
<gene>
    <name evidence="2" type="ORF">FCALED_LOCUS3341</name>
</gene>
<dbReference type="OrthoDB" id="298084at2759"/>
<organism evidence="2 3">
    <name type="scientific">Funneliformis caledonium</name>
    <dbReference type="NCBI Taxonomy" id="1117310"/>
    <lineage>
        <taxon>Eukaryota</taxon>
        <taxon>Fungi</taxon>
        <taxon>Fungi incertae sedis</taxon>
        <taxon>Mucoromycota</taxon>
        <taxon>Glomeromycotina</taxon>
        <taxon>Glomeromycetes</taxon>
        <taxon>Glomerales</taxon>
        <taxon>Glomeraceae</taxon>
        <taxon>Funneliformis</taxon>
    </lineage>
</organism>
<dbReference type="InterPro" id="IPR011705">
    <property type="entry name" value="BACK"/>
</dbReference>
<dbReference type="Gene3D" id="3.30.450.30">
    <property type="entry name" value="Dynein light chain 2a, cytoplasmic"/>
    <property type="match status" value="1"/>
</dbReference>
<accession>A0A9N8WTW4</accession>
<dbReference type="InterPro" id="IPR052407">
    <property type="entry name" value="BTB_POZ_domain_cont_9"/>
</dbReference>